<keyword evidence="6" id="KW-1185">Reference proteome</keyword>
<evidence type="ECO:0000313" key="5">
    <source>
        <dbReference type="EMBL" id="MBB6253261.1"/>
    </source>
</evidence>
<evidence type="ECO:0000256" key="2">
    <source>
        <dbReference type="ARBA" id="ARBA00023125"/>
    </source>
</evidence>
<sequence length="370" mass="38905">MSSTPRPLPLPAALANDGGRQQAATAIDVARLAGVSQSAVSRTFTKGASVSKTTRAAVMAAAAQLGYRPNLIARSLITGRSNIVGVVMAHFDNQFFPPLLQALSFELGKLGYHLLLFLIPAGADFEPVLDDILRHRVEALIMTSVALSESRAELCRAAGLKVLQLNSRTDSPDIASITGDNAGGAATIAAYLAASQHRRYAMITGMDDNSASRDREAAYTRWLESHGLGAPTRIRGDYSLEGAAAAARTLFSGTTRPDAVFCVNDHTALAVLGVARAEFGLEPGRDVSIIGFDDAPIAAWPEYRLTTYSQPLAALVDATTQALASLLDGTGAPAEQVVVTGQLVVRASARRPATGIIRDGDGREIWVPGS</sequence>
<feature type="domain" description="HTH lacI-type" evidence="4">
    <location>
        <begin position="24"/>
        <end position="78"/>
    </location>
</feature>
<dbReference type="SMART" id="SM00354">
    <property type="entry name" value="HTH_LACI"/>
    <property type="match status" value="1"/>
</dbReference>
<dbReference type="InterPro" id="IPR000843">
    <property type="entry name" value="HTH_LacI"/>
</dbReference>
<dbReference type="Pfam" id="PF13377">
    <property type="entry name" value="Peripla_BP_3"/>
    <property type="match status" value="1"/>
</dbReference>
<dbReference type="InterPro" id="IPR010982">
    <property type="entry name" value="Lambda_DNA-bd_dom_sf"/>
</dbReference>
<dbReference type="PROSITE" id="PS50932">
    <property type="entry name" value="HTH_LACI_2"/>
    <property type="match status" value="1"/>
</dbReference>
<name>A0A7X0EFP3_9PROT</name>
<dbReference type="Pfam" id="PF00356">
    <property type="entry name" value="LacI"/>
    <property type="match status" value="1"/>
</dbReference>
<dbReference type="PANTHER" id="PTHR30146">
    <property type="entry name" value="LACI-RELATED TRANSCRIPTIONAL REPRESSOR"/>
    <property type="match status" value="1"/>
</dbReference>
<dbReference type="EMBL" id="JACIIZ010000011">
    <property type="protein sequence ID" value="MBB6253261.1"/>
    <property type="molecule type" value="Genomic_DNA"/>
</dbReference>
<dbReference type="SUPFAM" id="SSF53822">
    <property type="entry name" value="Periplasmic binding protein-like I"/>
    <property type="match status" value="1"/>
</dbReference>
<keyword evidence="2 5" id="KW-0238">DNA-binding</keyword>
<accession>A0A7X0EFP3</accession>
<comment type="caution">
    <text evidence="5">The sequence shown here is derived from an EMBL/GenBank/DDBJ whole genome shotgun (WGS) entry which is preliminary data.</text>
</comment>
<dbReference type="AlphaFoldDB" id="A0A7X0EFP3"/>
<dbReference type="Gene3D" id="1.10.260.40">
    <property type="entry name" value="lambda repressor-like DNA-binding domains"/>
    <property type="match status" value="1"/>
</dbReference>
<dbReference type="CDD" id="cd01392">
    <property type="entry name" value="HTH_LacI"/>
    <property type="match status" value="1"/>
</dbReference>
<evidence type="ECO:0000256" key="3">
    <source>
        <dbReference type="ARBA" id="ARBA00023163"/>
    </source>
</evidence>
<keyword evidence="3" id="KW-0804">Transcription</keyword>
<dbReference type="SUPFAM" id="SSF47413">
    <property type="entry name" value="lambda repressor-like DNA-binding domains"/>
    <property type="match status" value="1"/>
</dbReference>
<dbReference type="InterPro" id="IPR046335">
    <property type="entry name" value="LacI/GalR-like_sensor"/>
</dbReference>
<keyword evidence="1" id="KW-0805">Transcription regulation</keyword>
<dbReference type="CDD" id="cd06278">
    <property type="entry name" value="PBP1_LacI-like"/>
    <property type="match status" value="1"/>
</dbReference>
<dbReference type="GO" id="GO:0000976">
    <property type="term" value="F:transcription cis-regulatory region binding"/>
    <property type="evidence" value="ECO:0007669"/>
    <property type="project" value="TreeGrafter"/>
</dbReference>
<evidence type="ECO:0000313" key="6">
    <source>
        <dbReference type="Proteomes" id="UP000539175"/>
    </source>
</evidence>
<protein>
    <submittedName>
        <fullName evidence="5">DNA-binding LacI/PurR family transcriptional regulator</fullName>
    </submittedName>
</protein>
<dbReference type="RefSeq" id="WP_184803534.1">
    <property type="nucleotide sequence ID" value="NZ_JACIIZ010000011.1"/>
</dbReference>
<dbReference type="Gene3D" id="3.40.50.2300">
    <property type="match status" value="2"/>
</dbReference>
<reference evidence="5 6" key="1">
    <citation type="submission" date="2020-08" db="EMBL/GenBank/DDBJ databases">
        <title>Genomic Encyclopedia of Type Strains, Phase IV (KMG-IV): sequencing the most valuable type-strain genomes for metagenomic binning, comparative biology and taxonomic classification.</title>
        <authorList>
            <person name="Goeker M."/>
        </authorList>
    </citation>
    <scope>NUCLEOTIDE SEQUENCE [LARGE SCALE GENOMIC DNA]</scope>
    <source>
        <strain evidence="5 6">DSM 22198</strain>
    </source>
</reference>
<organism evidence="5 6">
    <name type="scientific">Nitrospirillum iridis</name>
    <dbReference type="NCBI Taxonomy" id="765888"/>
    <lineage>
        <taxon>Bacteria</taxon>
        <taxon>Pseudomonadati</taxon>
        <taxon>Pseudomonadota</taxon>
        <taxon>Alphaproteobacteria</taxon>
        <taxon>Rhodospirillales</taxon>
        <taxon>Azospirillaceae</taxon>
        <taxon>Nitrospirillum</taxon>
    </lineage>
</organism>
<evidence type="ECO:0000259" key="4">
    <source>
        <dbReference type="PROSITE" id="PS50932"/>
    </source>
</evidence>
<gene>
    <name evidence="5" type="ORF">FHS74_003830</name>
</gene>
<dbReference type="InterPro" id="IPR028082">
    <property type="entry name" value="Peripla_BP_I"/>
</dbReference>
<dbReference type="Proteomes" id="UP000539175">
    <property type="component" value="Unassembled WGS sequence"/>
</dbReference>
<proteinExistence type="predicted"/>
<dbReference type="GO" id="GO:0003700">
    <property type="term" value="F:DNA-binding transcription factor activity"/>
    <property type="evidence" value="ECO:0007669"/>
    <property type="project" value="TreeGrafter"/>
</dbReference>
<dbReference type="PANTHER" id="PTHR30146:SF109">
    <property type="entry name" value="HTH-TYPE TRANSCRIPTIONAL REGULATOR GALS"/>
    <property type="match status" value="1"/>
</dbReference>
<evidence type="ECO:0000256" key="1">
    <source>
        <dbReference type="ARBA" id="ARBA00023015"/>
    </source>
</evidence>